<evidence type="ECO:0000313" key="1">
    <source>
        <dbReference type="EMBL" id="KKL08279.1"/>
    </source>
</evidence>
<dbReference type="AlphaFoldDB" id="A0A0F9AFH9"/>
<protein>
    <submittedName>
        <fullName evidence="1">Uncharacterized protein</fullName>
    </submittedName>
</protein>
<sequence>MTTTEHQVPVAPLPEPVEAGSVLVPDRKPRWRRAYRKWDTARTKELWLRIYKVTGNAKVTTERVGIKLPTFHQWKTTDADFRGKLDILNVMWSDLLTGRVVDLAHKAYRVLELKLDMALEDGAKIDASTVDIAMALLKSQGKITDKSTVEHTGKGGGPI</sequence>
<comment type="caution">
    <text evidence="1">The sequence shown here is derived from an EMBL/GenBank/DDBJ whole genome shotgun (WGS) entry which is preliminary data.</text>
</comment>
<feature type="non-terminal residue" evidence="1">
    <location>
        <position position="159"/>
    </location>
</feature>
<accession>A0A0F9AFH9</accession>
<gene>
    <name evidence="1" type="ORF">LCGC14_2577480</name>
</gene>
<dbReference type="EMBL" id="LAZR01042944">
    <property type="protein sequence ID" value="KKL08279.1"/>
    <property type="molecule type" value="Genomic_DNA"/>
</dbReference>
<proteinExistence type="predicted"/>
<organism evidence="1">
    <name type="scientific">marine sediment metagenome</name>
    <dbReference type="NCBI Taxonomy" id="412755"/>
    <lineage>
        <taxon>unclassified sequences</taxon>
        <taxon>metagenomes</taxon>
        <taxon>ecological metagenomes</taxon>
    </lineage>
</organism>
<name>A0A0F9AFH9_9ZZZZ</name>
<reference evidence="1" key="1">
    <citation type="journal article" date="2015" name="Nature">
        <title>Complex archaea that bridge the gap between prokaryotes and eukaryotes.</title>
        <authorList>
            <person name="Spang A."/>
            <person name="Saw J.H."/>
            <person name="Jorgensen S.L."/>
            <person name="Zaremba-Niedzwiedzka K."/>
            <person name="Martijn J."/>
            <person name="Lind A.E."/>
            <person name="van Eijk R."/>
            <person name="Schleper C."/>
            <person name="Guy L."/>
            <person name="Ettema T.J."/>
        </authorList>
    </citation>
    <scope>NUCLEOTIDE SEQUENCE</scope>
</reference>